<dbReference type="EMBL" id="WNTK01014483">
    <property type="protein sequence ID" value="KAG9462001.1"/>
    <property type="molecule type" value="Genomic_DNA"/>
</dbReference>
<reference evidence="1" key="1">
    <citation type="thesis" date="2020" institute="ProQuest LLC" country="789 East Eisenhower Parkway, Ann Arbor, MI, USA">
        <title>Comparative Genomics and Chromosome Evolution.</title>
        <authorList>
            <person name="Mudd A.B."/>
        </authorList>
    </citation>
    <scope>NUCLEOTIDE SEQUENCE</scope>
    <source>
        <strain evidence="1">HN-11 Male</strain>
        <tissue evidence="1">Kidney and liver</tissue>
    </source>
</reference>
<dbReference type="OrthoDB" id="10462256at2759"/>
<comment type="caution">
    <text evidence="1">The sequence shown here is derived from an EMBL/GenBank/DDBJ whole genome shotgun (WGS) entry which is preliminary data.</text>
</comment>
<sequence>MCLKYILQETADCVTRQREAAMTPNHHVFLVDFDSRVCICLTGDPRLLRKDTSASLSSQTPMVPPSRPSLRTRLTSCMKEPLGGDRCQDAGARLMTDKLCVKQKTSMEPQPKTARSRGPTLQKVENRSLQHSLTRWIRKLVSCVLGK</sequence>
<keyword evidence="2" id="KW-1185">Reference proteome</keyword>
<accession>A0A8J6B7B5</accession>
<protein>
    <submittedName>
        <fullName evidence="1">Uncharacterized protein</fullName>
    </submittedName>
</protein>
<evidence type="ECO:0000313" key="2">
    <source>
        <dbReference type="Proteomes" id="UP000770717"/>
    </source>
</evidence>
<proteinExistence type="predicted"/>
<organism evidence="1 2">
    <name type="scientific">Eleutherodactylus coqui</name>
    <name type="common">Puerto Rican coqui</name>
    <dbReference type="NCBI Taxonomy" id="57060"/>
    <lineage>
        <taxon>Eukaryota</taxon>
        <taxon>Metazoa</taxon>
        <taxon>Chordata</taxon>
        <taxon>Craniata</taxon>
        <taxon>Vertebrata</taxon>
        <taxon>Euteleostomi</taxon>
        <taxon>Amphibia</taxon>
        <taxon>Batrachia</taxon>
        <taxon>Anura</taxon>
        <taxon>Neobatrachia</taxon>
        <taxon>Hyloidea</taxon>
        <taxon>Eleutherodactylidae</taxon>
        <taxon>Eleutherodactylinae</taxon>
        <taxon>Eleutherodactylus</taxon>
        <taxon>Eleutherodactylus</taxon>
    </lineage>
</organism>
<name>A0A8J6B7B5_ELECQ</name>
<evidence type="ECO:0000313" key="1">
    <source>
        <dbReference type="EMBL" id="KAG9462001.1"/>
    </source>
</evidence>
<gene>
    <name evidence="1" type="ORF">GDO78_015156</name>
</gene>
<dbReference type="AlphaFoldDB" id="A0A8J6B7B5"/>
<dbReference type="Proteomes" id="UP000770717">
    <property type="component" value="Unassembled WGS sequence"/>
</dbReference>